<proteinExistence type="predicted"/>
<evidence type="ECO:0000313" key="2">
    <source>
        <dbReference type="EMBL" id="MDR8757470.1"/>
    </source>
</evidence>
<dbReference type="EMBL" id="VJSY01000062">
    <property type="protein sequence ID" value="MDR8757470.1"/>
    <property type="molecule type" value="Genomic_DNA"/>
</dbReference>
<gene>
    <name evidence="2" type="ORF">FEQ00_05924</name>
</gene>
<feature type="region of interest" description="Disordered" evidence="1">
    <location>
        <begin position="194"/>
        <end position="219"/>
    </location>
</feature>
<accession>A0ABU2EC57</accession>
<protein>
    <submittedName>
        <fullName evidence="2">Uncharacterized protein</fullName>
    </submittedName>
</protein>
<reference evidence="2 3" key="1">
    <citation type="submission" date="2019-06" db="EMBL/GenBank/DDBJ databases">
        <title>Evolution of Burkholderia multivorans in the lungs of Cystic Fibrosis patients.</title>
        <authorList>
            <person name="Moreira L.M."/>
        </authorList>
    </citation>
    <scope>NUCLEOTIDE SEQUENCE [LARGE SCALE GENOMIC DNA]</scope>
    <source>
        <strain evidence="2 3">VC13239</strain>
    </source>
</reference>
<evidence type="ECO:0000256" key="1">
    <source>
        <dbReference type="SAM" id="MobiDB-lite"/>
    </source>
</evidence>
<keyword evidence="3" id="KW-1185">Reference proteome</keyword>
<name>A0ABU2EC57_9BURK</name>
<evidence type="ECO:0000313" key="3">
    <source>
        <dbReference type="Proteomes" id="UP001248067"/>
    </source>
</evidence>
<organism evidence="2 3">
    <name type="scientific">Burkholderia pseudomultivorans</name>
    <dbReference type="NCBI Taxonomy" id="1207504"/>
    <lineage>
        <taxon>Bacteria</taxon>
        <taxon>Pseudomonadati</taxon>
        <taxon>Pseudomonadota</taxon>
        <taxon>Betaproteobacteria</taxon>
        <taxon>Burkholderiales</taxon>
        <taxon>Burkholderiaceae</taxon>
        <taxon>Burkholderia</taxon>
        <taxon>Burkholderia cepacia complex</taxon>
    </lineage>
</organism>
<dbReference type="Proteomes" id="UP001248067">
    <property type="component" value="Unassembled WGS sequence"/>
</dbReference>
<comment type="caution">
    <text evidence="2">The sequence shown here is derived from an EMBL/GenBank/DDBJ whole genome shotgun (WGS) entry which is preliminary data.</text>
</comment>
<sequence length="219" mass="24483">MCARESQRAQLGSLANLATSLRQERNSAPVNSVPFTAATDASRTSPSPPKKYWYVYLKAAAGDWRLLRNCKPHATGKPVVAANETLIVTLVFGLYPGVTVQKNLRTRYVDRQEFWAGSYPFFQFVHVTCTIKKIGRPLHPRHATSRSKPACPSRSRLSRVWRCNRHSCPSAQGISWVRGGHYTGISRRYAALQTPGARQADHRPLRHPRCAPRACHAAP</sequence>